<evidence type="ECO:0000259" key="9">
    <source>
        <dbReference type="Pfam" id="PF04049"/>
    </source>
</evidence>
<dbReference type="GeneID" id="63691578"/>
<evidence type="ECO:0000313" key="11">
    <source>
        <dbReference type="Proteomes" id="UP000030653"/>
    </source>
</evidence>
<feature type="compositionally biased region" description="Polar residues" evidence="8">
    <location>
        <begin position="65"/>
        <end position="80"/>
    </location>
</feature>
<keyword evidence="2" id="KW-0677">Repeat</keyword>
<dbReference type="AlphaFoldDB" id="M5FW81"/>
<dbReference type="Pfam" id="PF04049">
    <property type="entry name" value="ANAPC8"/>
    <property type="match status" value="1"/>
</dbReference>
<feature type="repeat" description="TPR" evidence="7">
    <location>
        <begin position="416"/>
        <end position="449"/>
    </location>
</feature>
<name>M5FW81_DACPD</name>
<keyword evidence="1" id="KW-0132">Cell division</keyword>
<dbReference type="HOGENOM" id="CLU_018320_4_1_1"/>
<organism evidence="10 11">
    <name type="scientific">Dacryopinax primogenitus (strain DJM 731)</name>
    <name type="common">Brown rot fungus</name>
    <dbReference type="NCBI Taxonomy" id="1858805"/>
    <lineage>
        <taxon>Eukaryota</taxon>
        <taxon>Fungi</taxon>
        <taxon>Dikarya</taxon>
        <taxon>Basidiomycota</taxon>
        <taxon>Agaricomycotina</taxon>
        <taxon>Dacrymycetes</taxon>
        <taxon>Dacrymycetales</taxon>
        <taxon>Dacrymycetaceae</taxon>
        <taxon>Dacryopinax</taxon>
    </lineage>
</organism>
<evidence type="ECO:0000256" key="2">
    <source>
        <dbReference type="ARBA" id="ARBA00022737"/>
    </source>
</evidence>
<feature type="repeat" description="TPR" evidence="7">
    <location>
        <begin position="382"/>
        <end position="415"/>
    </location>
</feature>
<dbReference type="Gene3D" id="1.25.40.10">
    <property type="entry name" value="Tetratricopeptide repeat domain"/>
    <property type="match status" value="2"/>
</dbReference>
<dbReference type="InterPro" id="IPR011990">
    <property type="entry name" value="TPR-like_helical_dom_sf"/>
</dbReference>
<dbReference type="PANTHER" id="PTHR12558:SF10">
    <property type="entry name" value="CELL DIVISION CYCLE PROTEIN 23 HOMOLOG"/>
    <property type="match status" value="1"/>
</dbReference>
<dbReference type="Pfam" id="PF13432">
    <property type="entry name" value="TPR_16"/>
    <property type="match status" value="1"/>
</dbReference>
<evidence type="ECO:0000256" key="7">
    <source>
        <dbReference type="PROSITE-ProRule" id="PRU00339"/>
    </source>
</evidence>
<evidence type="ECO:0000313" key="10">
    <source>
        <dbReference type="EMBL" id="EJT99934.1"/>
    </source>
</evidence>
<keyword evidence="3" id="KW-0498">Mitosis</keyword>
<keyword evidence="5 7" id="KW-0802">TPR repeat</keyword>
<evidence type="ECO:0000256" key="6">
    <source>
        <dbReference type="ARBA" id="ARBA00023306"/>
    </source>
</evidence>
<evidence type="ECO:0000256" key="1">
    <source>
        <dbReference type="ARBA" id="ARBA00022618"/>
    </source>
</evidence>
<proteinExistence type="predicted"/>
<dbReference type="OrthoDB" id="10262026at2759"/>
<dbReference type="PANTHER" id="PTHR12558">
    <property type="entry name" value="CELL DIVISION CYCLE 16,23,27"/>
    <property type="match status" value="1"/>
</dbReference>
<reference evidence="10 11" key="1">
    <citation type="journal article" date="2012" name="Science">
        <title>The Paleozoic origin of enzymatic lignin decomposition reconstructed from 31 fungal genomes.</title>
        <authorList>
            <person name="Floudas D."/>
            <person name="Binder M."/>
            <person name="Riley R."/>
            <person name="Barry K."/>
            <person name="Blanchette R.A."/>
            <person name="Henrissat B."/>
            <person name="Martinez A.T."/>
            <person name="Otillar R."/>
            <person name="Spatafora J.W."/>
            <person name="Yadav J.S."/>
            <person name="Aerts A."/>
            <person name="Benoit I."/>
            <person name="Boyd A."/>
            <person name="Carlson A."/>
            <person name="Copeland A."/>
            <person name="Coutinho P.M."/>
            <person name="de Vries R.P."/>
            <person name="Ferreira P."/>
            <person name="Findley K."/>
            <person name="Foster B."/>
            <person name="Gaskell J."/>
            <person name="Glotzer D."/>
            <person name="Gorecki P."/>
            <person name="Heitman J."/>
            <person name="Hesse C."/>
            <person name="Hori C."/>
            <person name="Igarashi K."/>
            <person name="Jurgens J.A."/>
            <person name="Kallen N."/>
            <person name="Kersten P."/>
            <person name="Kohler A."/>
            <person name="Kuees U."/>
            <person name="Kumar T.K.A."/>
            <person name="Kuo A."/>
            <person name="LaButti K."/>
            <person name="Larrondo L.F."/>
            <person name="Lindquist E."/>
            <person name="Ling A."/>
            <person name="Lombard V."/>
            <person name="Lucas S."/>
            <person name="Lundell T."/>
            <person name="Martin R."/>
            <person name="McLaughlin D.J."/>
            <person name="Morgenstern I."/>
            <person name="Morin E."/>
            <person name="Murat C."/>
            <person name="Nagy L.G."/>
            <person name="Nolan M."/>
            <person name="Ohm R.A."/>
            <person name="Patyshakuliyeva A."/>
            <person name="Rokas A."/>
            <person name="Ruiz-Duenas F.J."/>
            <person name="Sabat G."/>
            <person name="Salamov A."/>
            <person name="Samejima M."/>
            <person name="Schmutz J."/>
            <person name="Slot J.C."/>
            <person name="St John F."/>
            <person name="Stenlid J."/>
            <person name="Sun H."/>
            <person name="Sun S."/>
            <person name="Syed K."/>
            <person name="Tsang A."/>
            <person name="Wiebenga A."/>
            <person name="Young D."/>
            <person name="Pisabarro A."/>
            <person name="Eastwood D.C."/>
            <person name="Martin F."/>
            <person name="Cullen D."/>
            <person name="Grigoriev I.V."/>
            <person name="Hibbett D.S."/>
        </authorList>
    </citation>
    <scope>NUCLEOTIDE SEQUENCE [LARGE SCALE GENOMIC DNA]</scope>
    <source>
        <strain evidence="10 11">DJM-731 SS1</strain>
    </source>
</reference>
<dbReference type="GO" id="GO:0045842">
    <property type="term" value="P:positive regulation of mitotic metaphase/anaphase transition"/>
    <property type="evidence" value="ECO:0007669"/>
    <property type="project" value="TreeGrafter"/>
</dbReference>
<dbReference type="RefSeq" id="XP_040626832.1">
    <property type="nucleotide sequence ID" value="XM_040776516.1"/>
</dbReference>
<feature type="region of interest" description="Disordered" evidence="8">
    <location>
        <begin position="51"/>
        <end position="99"/>
    </location>
</feature>
<protein>
    <submittedName>
        <fullName evidence="10">TPR-like protein</fullName>
    </submittedName>
</protein>
<dbReference type="SUPFAM" id="SSF48452">
    <property type="entry name" value="TPR-like"/>
    <property type="match status" value="2"/>
</dbReference>
<dbReference type="SMART" id="SM00028">
    <property type="entry name" value="TPR"/>
    <property type="match status" value="6"/>
</dbReference>
<evidence type="ECO:0000256" key="3">
    <source>
        <dbReference type="ARBA" id="ARBA00022776"/>
    </source>
</evidence>
<feature type="repeat" description="TPR" evidence="7">
    <location>
        <begin position="348"/>
        <end position="381"/>
    </location>
</feature>
<dbReference type="Pfam" id="PF13181">
    <property type="entry name" value="TPR_8"/>
    <property type="match status" value="1"/>
</dbReference>
<dbReference type="InterPro" id="IPR019734">
    <property type="entry name" value="TPR_rpt"/>
</dbReference>
<dbReference type="STRING" id="1858805.M5FW81"/>
<evidence type="ECO:0000256" key="8">
    <source>
        <dbReference type="SAM" id="MobiDB-lite"/>
    </source>
</evidence>
<dbReference type="OMA" id="HWMKLFW"/>
<feature type="compositionally biased region" description="Acidic residues" evidence="8">
    <location>
        <begin position="86"/>
        <end position="99"/>
    </location>
</feature>
<dbReference type="PROSITE" id="PS50005">
    <property type="entry name" value="TPR"/>
    <property type="match status" value="3"/>
</dbReference>
<dbReference type="GO" id="GO:0031145">
    <property type="term" value="P:anaphase-promoting complex-dependent catabolic process"/>
    <property type="evidence" value="ECO:0007669"/>
    <property type="project" value="TreeGrafter"/>
</dbReference>
<sequence>MAALDVRQVVAELRQAVDDCGDRGLTTAADWASELLNAIPYSVRRYVPLRQHSPNEAGPSYPLRASTSTPIRSSNANLSAESAMEVTEDDVVPPSLDEEDDQDRIRRAQGLLGKREIRRAAEVLKGCKSGLGRFLRLYARYLMSDKYADERWNADQHNRAKWTPSPVNDQLNELINDIGSPTEPFLLFLKGILLFRAKKRAEAMEALLLSLRSYPCNWSCWIQLGHCIDSVEEFTRLQPLLPSHFTTRIFTVKMAADLYTASLDNTVETIDTLLETFPSSSFLKAQKALVFFNIQSEEAERIFDEIQETDPDRVDDMDVYSNVLYVLDKPTKLGDVARRMIKVNKDRPEVCCLVGNYHSMRGDHEKAVLYFRRALTLDKSYIAAWTLVGHEYLEMKNPQAAIEAYRRAVDVNRKDYRAWYGLGQTYELLDMFSYALHYYQRAAAIRPYDSRMWQALATCYTAMKRPLDALECLKRALMGEDADQIQLYTRIANLLDYNGDHAVATTYHRKIVAACTTANRPIADYAKSLLALAQSIADSESPEGIHEAMEWMEQVRESSCEEAGVAGDMYRKLDSLASGYAMQARGEGQQQVQSAQET</sequence>
<gene>
    <name evidence="10" type="ORF">DACRYDRAFT_81548</name>
</gene>
<keyword evidence="6" id="KW-0131">Cell cycle</keyword>
<dbReference type="GO" id="GO:0005680">
    <property type="term" value="C:anaphase-promoting complex"/>
    <property type="evidence" value="ECO:0007669"/>
    <property type="project" value="InterPro"/>
</dbReference>
<keyword evidence="4" id="KW-0833">Ubl conjugation pathway</keyword>
<dbReference type="Proteomes" id="UP000030653">
    <property type="component" value="Unassembled WGS sequence"/>
</dbReference>
<keyword evidence="11" id="KW-1185">Reference proteome</keyword>
<dbReference type="InterPro" id="IPR007192">
    <property type="entry name" value="APC8"/>
</dbReference>
<accession>M5FW81</accession>
<dbReference type="EMBL" id="JH795868">
    <property type="protein sequence ID" value="EJT99934.1"/>
    <property type="molecule type" value="Genomic_DNA"/>
</dbReference>
<feature type="domain" description="Cdc23" evidence="9">
    <location>
        <begin position="9"/>
        <end position="288"/>
    </location>
</feature>
<dbReference type="GO" id="GO:0051301">
    <property type="term" value="P:cell division"/>
    <property type="evidence" value="ECO:0007669"/>
    <property type="project" value="UniProtKB-KW"/>
</dbReference>
<evidence type="ECO:0000256" key="4">
    <source>
        <dbReference type="ARBA" id="ARBA00022786"/>
    </source>
</evidence>
<dbReference type="GO" id="GO:0016567">
    <property type="term" value="P:protein ubiquitination"/>
    <property type="evidence" value="ECO:0007669"/>
    <property type="project" value="TreeGrafter"/>
</dbReference>
<evidence type="ECO:0000256" key="5">
    <source>
        <dbReference type="ARBA" id="ARBA00022803"/>
    </source>
</evidence>